<sequence length="858" mass="93491">PADTVSTAQGPTTSVAALADTHELAKSFQVAISITRTIPLSEQRTTIFFRDQSPEPTYYSNNNGVSKDYSVAGSIDHHQRHVEFPGTVADSSKTESLSPIAQETSNNNNNMDQDTFQQLEEQPFDPNMDILNGNNNLPVEFGNISWHHNQFIPIAAITPSFGESGGGVSQSLPAFSQEDQQSIEFKQLQEHYTQLLLQGFPDIVPSNNNTNNSNNNGNAGRPGLDSGYLEILGNGGLVHHPQQQQQQQQQQMDDQQYTHQIAPPQPSSTNATHAQQQQQQGPQISDATFSNWRYLYPSGNPGFVSPRVMTPPESPHQLRALSNPSVPVFDLHSNSASQHAISQPQPVVQNHSASSDSTTEDDGDGSETEDDEPSIAAAAAAAAAAVAAEAASTQCTNCNTRTTPLWRRDADGNPLCNACGLFLKLHGRTRPLSLKSDVIRKRNRGGLNSKANLAGGAADKHRGGSKSSAELNKSAILITKVAPIPCGRATIVSKDIDESSQSPLLPDPSGRGPAIGLFAPPPQNSATNRKRRPSTDVEVLQSGLDAVAAATAAAEVISCMDARSIQTTMDALEQAGFQAPVIGSLLPPELQYNPAVIEELHRLMQQQQQQQGQQEHQKQGQDRGEHGQQQREVYRQNLTYLTPPDEMLLTGHFALQRQHQHQQPQQQEQRGVQGYNGPPFATMVQHQHHHYLHHQQQPQGTAQFPAQMFDESSMAAMNQLMGTDGLSSMAMYLLYSDMMSVTGPHQPPPSPLQLQQQQHPLPPQLPFQQQHQQQQQFQREATPSDIAGLLFGMSHTPAGLHNGDDDEDEDDDGDNNDSGNGNVAWMPSGLDPEQQQLQALAMLMGQYQASNHSYPSGR</sequence>
<feature type="region of interest" description="Disordered" evidence="7">
    <location>
        <begin position="203"/>
        <end position="284"/>
    </location>
</feature>
<dbReference type="PANTHER" id="PTHR10071:SF281">
    <property type="entry name" value="BOX A-BINDING FACTOR-RELATED"/>
    <property type="match status" value="1"/>
</dbReference>
<protein>
    <recommendedName>
        <fullName evidence="8">GATA-type domain-containing protein</fullName>
    </recommendedName>
</protein>
<evidence type="ECO:0000256" key="4">
    <source>
        <dbReference type="ARBA" id="ARBA00022833"/>
    </source>
</evidence>
<feature type="compositionally biased region" description="Low complexity" evidence="7">
    <location>
        <begin position="661"/>
        <end position="673"/>
    </location>
</feature>
<feature type="compositionally biased region" description="Basic and acidic residues" evidence="7">
    <location>
        <begin position="615"/>
        <end position="629"/>
    </location>
</feature>
<dbReference type="InterPro" id="IPR039355">
    <property type="entry name" value="Transcription_factor_GATA"/>
</dbReference>
<feature type="compositionally biased region" description="Polar residues" evidence="7">
    <location>
        <begin position="332"/>
        <end position="353"/>
    </location>
</feature>
<dbReference type="GO" id="GO:0000981">
    <property type="term" value="F:DNA-binding transcription factor activity, RNA polymerase II-specific"/>
    <property type="evidence" value="ECO:0007669"/>
    <property type="project" value="TreeGrafter"/>
</dbReference>
<feature type="region of interest" description="Disordered" evidence="7">
    <location>
        <begin position="603"/>
        <end position="629"/>
    </location>
</feature>
<evidence type="ECO:0000256" key="2">
    <source>
        <dbReference type="ARBA" id="ARBA00022723"/>
    </source>
</evidence>
<comment type="caution">
    <text evidence="9">The sequence shown here is derived from an EMBL/GenBank/DDBJ whole genome shotgun (WGS) entry which is preliminary data.</text>
</comment>
<evidence type="ECO:0000256" key="7">
    <source>
        <dbReference type="SAM" id="MobiDB-lite"/>
    </source>
</evidence>
<feature type="region of interest" description="Disordered" evidence="7">
    <location>
        <begin position="656"/>
        <end position="675"/>
    </location>
</feature>
<evidence type="ECO:0000256" key="1">
    <source>
        <dbReference type="ARBA" id="ARBA00004123"/>
    </source>
</evidence>
<dbReference type="InterPro" id="IPR013088">
    <property type="entry name" value="Znf_NHR/GATA"/>
</dbReference>
<evidence type="ECO:0000313" key="10">
    <source>
        <dbReference type="Proteomes" id="UP000748756"/>
    </source>
</evidence>
<dbReference type="GO" id="GO:0000122">
    <property type="term" value="P:negative regulation of transcription by RNA polymerase II"/>
    <property type="evidence" value="ECO:0007669"/>
    <property type="project" value="TreeGrafter"/>
</dbReference>
<proteinExistence type="predicted"/>
<dbReference type="SMART" id="SM00401">
    <property type="entry name" value="ZnF_GATA"/>
    <property type="match status" value="1"/>
</dbReference>
<keyword evidence="10" id="KW-1185">Reference proteome</keyword>
<accession>A0A9P5RMF9</accession>
<dbReference type="SUPFAM" id="SSF57716">
    <property type="entry name" value="Glucocorticoid receptor-like (DNA-binding domain)"/>
    <property type="match status" value="1"/>
</dbReference>
<dbReference type="GO" id="GO:0005634">
    <property type="term" value="C:nucleus"/>
    <property type="evidence" value="ECO:0007669"/>
    <property type="project" value="UniProtKB-SubCell"/>
</dbReference>
<feature type="compositionally biased region" description="Low complexity" evidence="7">
    <location>
        <begin position="206"/>
        <end position="218"/>
    </location>
</feature>
<dbReference type="OrthoDB" id="515401at2759"/>
<dbReference type="GO" id="GO:0008270">
    <property type="term" value="F:zinc ion binding"/>
    <property type="evidence" value="ECO:0007669"/>
    <property type="project" value="UniProtKB-KW"/>
</dbReference>
<feature type="compositionally biased region" description="Acidic residues" evidence="7">
    <location>
        <begin position="804"/>
        <end position="815"/>
    </location>
</feature>
<organism evidence="9 10">
    <name type="scientific">Linnemannia schmuckeri</name>
    <dbReference type="NCBI Taxonomy" id="64567"/>
    <lineage>
        <taxon>Eukaryota</taxon>
        <taxon>Fungi</taxon>
        <taxon>Fungi incertae sedis</taxon>
        <taxon>Mucoromycota</taxon>
        <taxon>Mortierellomycotina</taxon>
        <taxon>Mortierellomycetes</taxon>
        <taxon>Mortierellales</taxon>
        <taxon>Mortierellaceae</taxon>
        <taxon>Linnemannia</taxon>
    </lineage>
</organism>
<keyword evidence="3 6" id="KW-0863">Zinc-finger</keyword>
<dbReference type="Proteomes" id="UP000748756">
    <property type="component" value="Unassembled WGS sequence"/>
</dbReference>
<dbReference type="GO" id="GO:0045944">
    <property type="term" value="P:positive regulation of transcription by RNA polymerase II"/>
    <property type="evidence" value="ECO:0007669"/>
    <property type="project" value="TreeGrafter"/>
</dbReference>
<keyword evidence="5" id="KW-0539">Nucleus</keyword>
<feature type="compositionally biased region" description="Low complexity" evidence="7">
    <location>
        <begin position="766"/>
        <end position="778"/>
    </location>
</feature>
<dbReference type="FunFam" id="3.30.50.10:FF:000007">
    <property type="entry name" value="Nitrogen regulatory AreA, N-terminal"/>
    <property type="match status" value="1"/>
</dbReference>
<keyword evidence="4" id="KW-0862">Zinc</keyword>
<dbReference type="PROSITE" id="PS00344">
    <property type="entry name" value="GATA_ZN_FINGER_1"/>
    <property type="match status" value="1"/>
</dbReference>
<evidence type="ECO:0000256" key="6">
    <source>
        <dbReference type="PROSITE-ProRule" id="PRU00094"/>
    </source>
</evidence>
<gene>
    <name evidence="9" type="ORF">BG015_003187</name>
</gene>
<feature type="compositionally biased region" description="Acidic residues" evidence="7">
    <location>
        <begin position="358"/>
        <end position="373"/>
    </location>
</feature>
<name>A0A9P5RMF9_9FUNG</name>
<dbReference type="EMBL" id="JAAAUQ010001682">
    <property type="protein sequence ID" value="KAF9136194.1"/>
    <property type="molecule type" value="Genomic_DNA"/>
</dbReference>
<feature type="region of interest" description="Disordered" evidence="7">
    <location>
        <begin position="326"/>
        <end position="377"/>
    </location>
</feature>
<feature type="non-terminal residue" evidence="9">
    <location>
        <position position="858"/>
    </location>
</feature>
<dbReference type="GO" id="GO:0000978">
    <property type="term" value="F:RNA polymerase II cis-regulatory region sequence-specific DNA binding"/>
    <property type="evidence" value="ECO:0007669"/>
    <property type="project" value="TreeGrafter"/>
</dbReference>
<evidence type="ECO:0000259" key="8">
    <source>
        <dbReference type="PROSITE" id="PS50114"/>
    </source>
</evidence>
<keyword evidence="2" id="KW-0479">Metal-binding</keyword>
<dbReference type="CDD" id="cd00202">
    <property type="entry name" value="ZnF_GATA"/>
    <property type="match status" value="1"/>
</dbReference>
<dbReference type="PRINTS" id="PR00619">
    <property type="entry name" value="GATAZNFINGER"/>
</dbReference>
<dbReference type="AlphaFoldDB" id="A0A9P5RMF9"/>
<dbReference type="PROSITE" id="PS50114">
    <property type="entry name" value="GATA_ZN_FINGER_2"/>
    <property type="match status" value="1"/>
</dbReference>
<feature type="region of interest" description="Disordered" evidence="7">
    <location>
        <begin position="497"/>
        <end position="533"/>
    </location>
</feature>
<evidence type="ECO:0000256" key="5">
    <source>
        <dbReference type="ARBA" id="ARBA00023242"/>
    </source>
</evidence>
<dbReference type="Pfam" id="PF00320">
    <property type="entry name" value="GATA"/>
    <property type="match status" value="1"/>
</dbReference>
<feature type="compositionally biased region" description="Low complexity" evidence="7">
    <location>
        <begin position="242"/>
        <end position="255"/>
    </location>
</feature>
<feature type="region of interest" description="Disordered" evidence="7">
    <location>
        <begin position="742"/>
        <end position="836"/>
    </location>
</feature>
<comment type="subcellular location">
    <subcellularLocation>
        <location evidence="1">Nucleus</location>
    </subcellularLocation>
</comment>
<evidence type="ECO:0000313" key="9">
    <source>
        <dbReference type="EMBL" id="KAF9136194.1"/>
    </source>
</evidence>
<reference evidence="9" key="1">
    <citation type="journal article" date="2020" name="Fungal Divers.">
        <title>Resolving the Mortierellaceae phylogeny through synthesis of multi-gene phylogenetics and phylogenomics.</title>
        <authorList>
            <person name="Vandepol N."/>
            <person name="Liber J."/>
            <person name="Desiro A."/>
            <person name="Na H."/>
            <person name="Kennedy M."/>
            <person name="Barry K."/>
            <person name="Grigoriev I.V."/>
            <person name="Miller A.N."/>
            <person name="O'Donnell K."/>
            <person name="Stajich J.E."/>
            <person name="Bonito G."/>
        </authorList>
    </citation>
    <scope>NUCLEOTIDE SEQUENCE</scope>
    <source>
        <strain evidence="9">NRRL 6426</strain>
    </source>
</reference>
<dbReference type="PANTHER" id="PTHR10071">
    <property type="entry name" value="TRANSCRIPTION FACTOR GATA FAMILY MEMBER"/>
    <property type="match status" value="1"/>
</dbReference>
<dbReference type="Gene3D" id="3.30.50.10">
    <property type="entry name" value="Erythroid Transcription Factor GATA-1, subunit A"/>
    <property type="match status" value="1"/>
</dbReference>
<evidence type="ECO:0000256" key="3">
    <source>
        <dbReference type="ARBA" id="ARBA00022771"/>
    </source>
</evidence>
<dbReference type="InterPro" id="IPR000679">
    <property type="entry name" value="Znf_GATA"/>
</dbReference>
<feature type="compositionally biased region" description="Low complexity" evidence="7">
    <location>
        <begin position="605"/>
        <end position="614"/>
    </location>
</feature>
<feature type="domain" description="GATA-type" evidence="8">
    <location>
        <begin position="389"/>
        <end position="442"/>
    </location>
</feature>